<dbReference type="EC" id="2.7.13.3" evidence="2"/>
<dbReference type="Pfam" id="PF02518">
    <property type="entry name" value="HATPase_c"/>
    <property type="match status" value="1"/>
</dbReference>
<feature type="domain" description="Histidine kinase" evidence="6">
    <location>
        <begin position="1"/>
        <end position="104"/>
    </location>
</feature>
<dbReference type="GO" id="GO:0005886">
    <property type="term" value="C:plasma membrane"/>
    <property type="evidence" value="ECO:0007669"/>
    <property type="project" value="TreeGrafter"/>
</dbReference>
<evidence type="ECO:0000256" key="5">
    <source>
        <dbReference type="ARBA" id="ARBA00023012"/>
    </source>
</evidence>
<dbReference type="InterPro" id="IPR036890">
    <property type="entry name" value="HATPase_C_sf"/>
</dbReference>
<sequence>MQELSLNILDIAQNSVKAGATLVRVGVTVEANALTIEIADNGCGMSPEFLQRVTDPFTTTRTTRKVGLGIPLFKQSAEMTGGSFSISSEPGVGTVVRATFVLDSIDRMPLGDLADTVCSLLYEQIDFVWHYAVDGRSFDFDTREIKAELGGIPIDSVQVVAFLKSMVEENIESVNGGRII</sequence>
<gene>
    <name evidence="7" type="ORF">IAB14_07090</name>
</gene>
<dbReference type="InterPro" id="IPR004358">
    <property type="entry name" value="Sig_transdc_His_kin-like_C"/>
</dbReference>
<dbReference type="GO" id="GO:0000155">
    <property type="term" value="F:phosphorelay sensor kinase activity"/>
    <property type="evidence" value="ECO:0007669"/>
    <property type="project" value="TreeGrafter"/>
</dbReference>
<evidence type="ECO:0000256" key="2">
    <source>
        <dbReference type="ARBA" id="ARBA00012438"/>
    </source>
</evidence>
<organism evidence="7 8">
    <name type="scientific">Candidatus Stercoripulliclostridium merdipullorum</name>
    <dbReference type="NCBI Taxonomy" id="2840952"/>
    <lineage>
        <taxon>Bacteria</taxon>
        <taxon>Bacillati</taxon>
        <taxon>Bacillota</taxon>
        <taxon>Clostridia</taxon>
        <taxon>Eubacteriales</taxon>
        <taxon>Candidatus Stercoripulliclostridium</taxon>
    </lineage>
</organism>
<evidence type="ECO:0000259" key="6">
    <source>
        <dbReference type="PROSITE" id="PS50109"/>
    </source>
</evidence>
<evidence type="ECO:0000313" key="7">
    <source>
        <dbReference type="EMBL" id="HIV00860.1"/>
    </source>
</evidence>
<dbReference type="PROSITE" id="PS50109">
    <property type="entry name" value="HIS_KIN"/>
    <property type="match status" value="1"/>
</dbReference>
<keyword evidence="4 7" id="KW-0418">Kinase</keyword>
<dbReference type="SMART" id="SM00387">
    <property type="entry name" value="HATPase_c"/>
    <property type="match status" value="1"/>
</dbReference>
<dbReference type="PANTHER" id="PTHR43047">
    <property type="entry name" value="TWO-COMPONENT HISTIDINE PROTEIN KINASE"/>
    <property type="match status" value="1"/>
</dbReference>
<dbReference type="InterPro" id="IPR003594">
    <property type="entry name" value="HATPase_dom"/>
</dbReference>
<dbReference type="PRINTS" id="PR00344">
    <property type="entry name" value="BCTRLSENSOR"/>
</dbReference>
<evidence type="ECO:0000313" key="8">
    <source>
        <dbReference type="Proteomes" id="UP000886891"/>
    </source>
</evidence>
<proteinExistence type="predicted"/>
<reference evidence="7" key="1">
    <citation type="submission" date="2020-10" db="EMBL/GenBank/DDBJ databases">
        <authorList>
            <person name="Gilroy R."/>
        </authorList>
    </citation>
    <scope>NUCLEOTIDE SEQUENCE</scope>
    <source>
        <strain evidence="7">23406</strain>
    </source>
</reference>
<comment type="catalytic activity">
    <reaction evidence="1">
        <text>ATP + protein L-histidine = ADP + protein N-phospho-L-histidine.</text>
        <dbReference type="EC" id="2.7.13.3"/>
    </reaction>
</comment>
<name>A0A9D1NDK6_9FIRM</name>
<dbReference type="PANTHER" id="PTHR43047:SF72">
    <property type="entry name" value="OSMOSENSING HISTIDINE PROTEIN KINASE SLN1"/>
    <property type="match status" value="1"/>
</dbReference>
<evidence type="ECO:0000256" key="4">
    <source>
        <dbReference type="ARBA" id="ARBA00022777"/>
    </source>
</evidence>
<dbReference type="SUPFAM" id="SSF55874">
    <property type="entry name" value="ATPase domain of HSP90 chaperone/DNA topoisomerase II/histidine kinase"/>
    <property type="match status" value="1"/>
</dbReference>
<dbReference type="EMBL" id="DVOH01000057">
    <property type="protein sequence ID" value="HIV00860.1"/>
    <property type="molecule type" value="Genomic_DNA"/>
</dbReference>
<evidence type="ECO:0000256" key="1">
    <source>
        <dbReference type="ARBA" id="ARBA00000085"/>
    </source>
</evidence>
<dbReference type="AlphaFoldDB" id="A0A9D1NDK6"/>
<accession>A0A9D1NDK6</accession>
<protein>
    <recommendedName>
        <fullName evidence="2">histidine kinase</fullName>
        <ecNumber evidence="2">2.7.13.3</ecNumber>
    </recommendedName>
</protein>
<comment type="caution">
    <text evidence="7">The sequence shown here is derived from an EMBL/GenBank/DDBJ whole genome shotgun (WGS) entry which is preliminary data.</text>
</comment>
<dbReference type="Proteomes" id="UP000886891">
    <property type="component" value="Unassembled WGS sequence"/>
</dbReference>
<evidence type="ECO:0000256" key="3">
    <source>
        <dbReference type="ARBA" id="ARBA00022679"/>
    </source>
</evidence>
<dbReference type="InterPro" id="IPR005467">
    <property type="entry name" value="His_kinase_dom"/>
</dbReference>
<dbReference type="GO" id="GO:0009927">
    <property type="term" value="F:histidine phosphotransfer kinase activity"/>
    <property type="evidence" value="ECO:0007669"/>
    <property type="project" value="TreeGrafter"/>
</dbReference>
<keyword evidence="3" id="KW-0808">Transferase</keyword>
<dbReference type="Gene3D" id="3.30.565.10">
    <property type="entry name" value="Histidine kinase-like ATPase, C-terminal domain"/>
    <property type="match status" value="1"/>
</dbReference>
<keyword evidence="5" id="KW-0902">Two-component regulatory system</keyword>
<reference evidence="7" key="2">
    <citation type="journal article" date="2021" name="PeerJ">
        <title>Extensive microbial diversity within the chicken gut microbiome revealed by metagenomics and culture.</title>
        <authorList>
            <person name="Gilroy R."/>
            <person name="Ravi A."/>
            <person name="Getino M."/>
            <person name="Pursley I."/>
            <person name="Horton D.L."/>
            <person name="Alikhan N.F."/>
            <person name="Baker D."/>
            <person name="Gharbi K."/>
            <person name="Hall N."/>
            <person name="Watson M."/>
            <person name="Adriaenssens E.M."/>
            <person name="Foster-Nyarko E."/>
            <person name="Jarju S."/>
            <person name="Secka A."/>
            <person name="Antonio M."/>
            <person name="Oren A."/>
            <person name="Chaudhuri R.R."/>
            <person name="La Ragione R."/>
            <person name="Hildebrand F."/>
            <person name="Pallen M.J."/>
        </authorList>
    </citation>
    <scope>NUCLEOTIDE SEQUENCE</scope>
    <source>
        <strain evidence="7">23406</strain>
    </source>
</reference>